<dbReference type="HOGENOM" id="CLU_209340_2_0_1"/>
<organism evidence="2 3">
    <name type="scientific">Torulaspora delbrueckii</name>
    <name type="common">Yeast</name>
    <name type="synonym">Candida colliculosa</name>
    <dbReference type="NCBI Taxonomy" id="4950"/>
    <lineage>
        <taxon>Eukaryota</taxon>
        <taxon>Fungi</taxon>
        <taxon>Dikarya</taxon>
        <taxon>Ascomycota</taxon>
        <taxon>Saccharomycotina</taxon>
        <taxon>Saccharomycetes</taxon>
        <taxon>Saccharomycetales</taxon>
        <taxon>Saccharomycetaceae</taxon>
        <taxon>Torulaspora</taxon>
    </lineage>
</organism>
<dbReference type="GeneID" id="11503434"/>
<dbReference type="InParanoid" id="G8ZNN0"/>
<dbReference type="Proteomes" id="UP000005627">
    <property type="component" value="Chromosome 2"/>
</dbReference>
<dbReference type="EMBL" id="HE616743">
    <property type="protein sequence ID" value="CCE90224.1"/>
    <property type="molecule type" value="Genomic_DNA"/>
</dbReference>
<evidence type="ECO:0000313" key="3">
    <source>
        <dbReference type="Proteomes" id="UP000005627"/>
    </source>
</evidence>
<dbReference type="RefSeq" id="XP_003679435.1">
    <property type="nucleotide sequence ID" value="XM_003679387.1"/>
</dbReference>
<sequence>MQFSKVIVSAVAFFGLAAAQNESNGTTSNGAAQLAGSNNALNAGLVGAAAAGALAFLV</sequence>
<proteinExistence type="predicted"/>
<feature type="signal peptide" evidence="1">
    <location>
        <begin position="1"/>
        <end position="19"/>
    </location>
</feature>
<gene>
    <name evidence="2" type="primary">TDEL0B00950</name>
    <name evidence="2" type="ORF">TDEL_0B00950</name>
</gene>
<reference evidence="2 3" key="1">
    <citation type="journal article" date="2011" name="Proc. Natl. Acad. Sci. U.S.A.">
        <title>Evolutionary erosion of yeast sex chromosomes by mating-type switching accidents.</title>
        <authorList>
            <person name="Gordon J.L."/>
            <person name="Armisen D."/>
            <person name="Proux-Wera E."/>
            <person name="Oheigeartaigh S.S."/>
            <person name="Byrne K.P."/>
            <person name="Wolfe K.H."/>
        </authorList>
    </citation>
    <scope>NUCLEOTIDE SEQUENCE [LARGE SCALE GENOMIC DNA]</scope>
    <source>
        <strain evidence="3">ATCC 10662 / CBS 1146 / NBRC 0425 / NCYC 2629 / NRRL Y-866</strain>
    </source>
</reference>
<accession>G8ZNN0</accession>
<evidence type="ECO:0000313" key="2">
    <source>
        <dbReference type="EMBL" id="CCE90224.1"/>
    </source>
</evidence>
<name>G8ZNN0_TORDE</name>
<feature type="chain" id="PRO_5003519493" evidence="1">
    <location>
        <begin position="20"/>
        <end position="58"/>
    </location>
</feature>
<dbReference type="FunCoup" id="G8ZNN0">
    <property type="interactions" value="93"/>
</dbReference>
<keyword evidence="3" id="KW-1185">Reference proteome</keyword>
<evidence type="ECO:0000256" key="1">
    <source>
        <dbReference type="SAM" id="SignalP"/>
    </source>
</evidence>
<keyword evidence="1" id="KW-0732">Signal</keyword>
<protein>
    <submittedName>
        <fullName evidence="2">Uncharacterized protein</fullName>
    </submittedName>
</protein>
<dbReference type="KEGG" id="tdl:TDEL_0B00950"/>
<dbReference type="AlphaFoldDB" id="G8ZNN0"/>